<comment type="similarity">
    <text evidence="5">Belongs to the PEP-utilizing enzyme family.</text>
</comment>
<reference evidence="20 21" key="1">
    <citation type="submission" date="2020-05" db="EMBL/GenBank/DDBJ databases">
        <title>Complete closed genome sequence of Defluviicoccus vanus.</title>
        <authorList>
            <person name="Bessarab I."/>
            <person name="Arumugam K."/>
            <person name="Maszenan A.M."/>
            <person name="Seviour R.J."/>
            <person name="Williams R.B."/>
        </authorList>
    </citation>
    <scope>NUCLEOTIDE SEQUENCE [LARGE SCALE GENOMIC DNA]</scope>
    <source>
        <strain evidence="20 21">Ben 114</strain>
    </source>
</reference>
<dbReference type="SUPFAM" id="SSF55594">
    <property type="entry name" value="HPr-like"/>
    <property type="match status" value="1"/>
</dbReference>
<evidence type="ECO:0000256" key="17">
    <source>
        <dbReference type="SAM" id="Coils"/>
    </source>
</evidence>
<dbReference type="SUPFAM" id="SSF52009">
    <property type="entry name" value="Phosphohistidine domain"/>
    <property type="match status" value="1"/>
</dbReference>
<evidence type="ECO:0000256" key="8">
    <source>
        <dbReference type="ARBA" id="ARBA00022448"/>
    </source>
</evidence>
<comment type="subcellular location">
    <subcellularLocation>
        <location evidence="4">Cytoplasm</location>
    </subcellularLocation>
</comment>
<keyword evidence="17" id="KW-0175">Coiled coil</keyword>
<keyword evidence="16" id="KW-0460">Magnesium</keyword>
<dbReference type="InterPro" id="IPR015813">
    <property type="entry name" value="Pyrv/PenolPyrv_kinase-like_dom"/>
</dbReference>
<evidence type="ECO:0000256" key="6">
    <source>
        <dbReference type="ARBA" id="ARBA00012232"/>
    </source>
</evidence>
<organism evidence="20 21">
    <name type="scientific">Defluviicoccus vanus</name>
    <dbReference type="NCBI Taxonomy" id="111831"/>
    <lineage>
        <taxon>Bacteria</taxon>
        <taxon>Pseudomonadati</taxon>
        <taxon>Pseudomonadota</taxon>
        <taxon>Alphaproteobacteria</taxon>
        <taxon>Rhodospirillales</taxon>
        <taxon>Rhodospirillaceae</taxon>
        <taxon>Defluviicoccus</taxon>
    </lineage>
</organism>
<dbReference type="EC" id="2.7.3.9" evidence="6"/>
<evidence type="ECO:0000256" key="11">
    <source>
        <dbReference type="ARBA" id="ARBA00022597"/>
    </source>
</evidence>
<dbReference type="Gene3D" id="3.50.30.10">
    <property type="entry name" value="Phosphohistidine domain"/>
    <property type="match status" value="1"/>
</dbReference>
<dbReference type="Pfam" id="PF00381">
    <property type="entry name" value="PTS-HPr"/>
    <property type="match status" value="1"/>
</dbReference>
<evidence type="ECO:0000256" key="5">
    <source>
        <dbReference type="ARBA" id="ARBA00007837"/>
    </source>
</evidence>
<comment type="function">
    <text evidence="3">The phosphoenolpyruvate-dependent sugar phosphotransferase system (sugar PTS), a major carbohydrate active transport system, catalyzes the phosphorylation of incoming sugar substrates concomitantly with their translocation across the cell membrane. The enzyme II FruAB PTS system is involved in fructose transport.</text>
</comment>
<evidence type="ECO:0000313" key="20">
    <source>
        <dbReference type="EMBL" id="QNT69918.1"/>
    </source>
</evidence>
<dbReference type="Pfam" id="PF05524">
    <property type="entry name" value="PEP-utilisers_N"/>
    <property type="match status" value="1"/>
</dbReference>
<accession>A0A7H1N2I2</accession>
<dbReference type="AlphaFoldDB" id="A0A7H1N2I2"/>
<gene>
    <name evidence="20" type="primary">ptsP</name>
    <name evidence="20" type="ORF">HQ394_12020</name>
</gene>
<comment type="catalytic activity">
    <reaction evidence="1">
        <text>L-histidyl-[protein] + phosphoenolpyruvate = N(pros)-phospho-L-histidyl-[protein] + pyruvate</text>
        <dbReference type="Rhea" id="RHEA:23880"/>
        <dbReference type="Rhea" id="RHEA-COMP:9745"/>
        <dbReference type="Rhea" id="RHEA-COMP:9746"/>
        <dbReference type="ChEBI" id="CHEBI:15361"/>
        <dbReference type="ChEBI" id="CHEBI:29979"/>
        <dbReference type="ChEBI" id="CHEBI:58702"/>
        <dbReference type="ChEBI" id="CHEBI:64837"/>
        <dbReference type="EC" id="2.7.3.9"/>
    </reaction>
</comment>
<evidence type="ECO:0000256" key="16">
    <source>
        <dbReference type="ARBA" id="ARBA00022842"/>
    </source>
</evidence>
<keyword evidence="15" id="KW-0418">Kinase</keyword>
<evidence type="ECO:0000256" key="13">
    <source>
        <dbReference type="ARBA" id="ARBA00022683"/>
    </source>
</evidence>
<dbReference type="InterPro" id="IPR018274">
    <property type="entry name" value="PEP_util_AS"/>
</dbReference>
<dbReference type="InterPro" id="IPR008279">
    <property type="entry name" value="PEP-util_enz_mobile_dom"/>
</dbReference>
<feature type="domain" description="HPr" evidence="19">
    <location>
        <begin position="161"/>
        <end position="249"/>
    </location>
</feature>
<comment type="cofactor">
    <cofactor evidence="2">
        <name>Mg(2+)</name>
        <dbReference type="ChEBI" id="CHEBI:18420"/>
    </cofactor>
</comment>
<dbReference type="GO" id="GO:0005737">
    <property type="term" value="C:cytoplasm"/>
    <property type="evidence" value="ECO:0007669"/>
    <property type="project" value="UniProtKB-SubCell"/>
</dbReference>
<dbReference type="PROSITE" id="PS00742">
    <property type="entry name" value="PEP_ENZYMES_2"/>
    <property type="match status" value="1"/>
</dbReference>
<keyword evidence="10" id="KW-0597">Phosphoprotein</keyword>
<evidence type="ECO:0000256" key="14">
    <source>
        <dbReference type="ARBA" id="ARBA00022723"/>
    </source>
</evidence>
<evidence type="ECO:0000256" key="1">
    <source>
        <dbReference type="ARBA" id="ARBA00000683"/>
    </source>
</evidence>
<dbReference type="InterPro" id="IPR000121">
    <property type="entry name" value="PEP_util_C"/>
</dbReference>
<dbReference type="InterPro" id="IPR000032">
    <property type="entry name" value="HPr-like"/>
</dbReference>
<dbReference type="InterPro" id="IPR008731">
    <property type="entry name" value="PTS_EIN"/>
</dbReference>
<dbReference type="InterPro" id="IPR036637">
    <property type="entry name" value="Phosphohistidine_dom_sf"/>
</dbReference>
<dbReference type="PROSITE" id="PS51094">
    <property type="entry name" value="PTS_EIIA_TYPE_2"/>
    <property type="match status" value="1"/>
</dbReference>
<evidence type="ECO:0000256" key="15">
    <source>
        <dbReference type="ARBA" id="ARBA00022777"/>
    </source>
</evidence>
<evidence type="ECO:0000313" key="21">
    <source>
        <dbReference type="Proteomes" id="UP000516369"/>
    </source>
</evidence>
<dbReference type="GO" id="GO:0016301">
    <property type="term" value="F:kinase activity"/>
    <property type="evidence" value="ECO:0007669"/>
    <property type="project" value="UniProtKB-KW"/>
</dbReference>
<evidence type="ECO:0000256" key="12">
    <source>
        <dbReference type="ARBA" id="ARBA00022679"/>
    </source>
</evidence>
<dbReference type="GO" id="GO:0046872">
    <property type="term" value="F:metal ion binding"/>
    <property type="evidence" value="ECO:0007669"/>
    <property type="project" value="UniProtKB-KW"/>
</dbReference>
<dbReference type="PRINTS" id="PR01736">
    <property type="entry name" value="PHPHTRNFRASE"/>
</dbReference>
<dbReference type="Gene3D" id="3.40.930.10">
    <property type="entry name" value="Mannitol-specific EII, Chain A"/>
    <property type="match status" value="1"/>
</dbReference>
<keyword evidence="11" id="KW-0762">Sugar transport</keyword>
<dbReference type="PRINTS" id="PR00107">
    <property type="entry name" value="PHOSPHOCPHPR"/>
</dbReference>
<dbReference type="InterPro" id="IPR040442">
    <property type="entry name" value="Pyrv_kinase-like_dom_sf"/>
</dbReference>
<dbReference type="SUPFAM" id="SSF47831">
    <property type="entry name" value="Enzyme I of the PEP:sugar phosphotransferase system HPr-binding (sub)domain"/>
    <property type="match status" value="1"/>
</dbReference>
<dbReference type="SUPFAM" id="SSF55804">
    <property type="entry name" value="Phoshotransferase/anion transport protein"/>
    <property type="match status" value="1"/>
</dbReference>
<dbReference type="InterPro" id="IPR002114">
    <property type="entry name" value="PTS_HPr_Ser_P_site"/>
</dbReference>
<dbReference type="Pfam" id="PF00391">
    <property type="entry name" value="PEP-utilizers"/>
    <property type="match status" value="1"/>
</dbReference>
<dbReference type="PROSITE" id="PS00372">
    <property type="entry name" value="PTS_EIIA_TYPE_2_HIS"/>
    <property type="match status" value="1"/>
</dbReference>
<evidence type="ECO:0000256" key="7">
    <source>
        <dbReference type="ARBA" id="ARBA00015565"/>
    </source>
</evidence>
<keyword evidence="14" id="KW-0479">Metal-binding</keyword>
<dbReference type="GO" id="GO:0009401">
    <property type="term" value="P:phosphoenolpyruvate-dependent sugar phosphotransferase system"/>
    <property type="evidence" value="ECO:0007669"/>
    <property type="project" value="UniProtKB-KW"/>
</dbReference>
<dbReference type="InterPro" id="IPR002178">
    <property type="entry name" value="PTS_EIIA_type-2_dom"/>
</dbReference>
<dbReference type="Pfam" id="PF02896">
    <property type="entry name" value="PEP-utilizers_C"/>
    <property type="match status" value="1"/>
</dbReference>
<dbReference type="PROSITE" id="PS51350">
    <property type="entry name" value="PTS_HPR_DOM"/>
    <property type="match status" value="1"/>
</dbReference>
<dbReference type="NCBIfam" id="TIGR01417">
    <property type="entry name" value="PTS_I_fam"/>
    <property type="match status" value="1"/>
</dbReference>
<dbReference type="SUPFAM" id="SSF51621">
    <property type="entry name" value="Phosphoenolpyruvate/pyruvate domain"/>
    <property type="match status" value="1"/>
</dbReference>
<evidence type="ECO:0000256" key="3">
    <source>
        <dbReference type="ARBA" id="ARBA00003136"/>
    </source>
</evidence>
<dbReference type="NCBIfam" id="TIGR01003">
    <property type="entry name" value="PTS_HPr_family"/>
    <property type="match status" value="1"/>
</dbReference>
<name>A0A7H1N2I2_9PROT</name>
<evidence type="ECO:0000256" key="9">
    <source>
        <dbReference type="ARBA" id="ARBA00022490"/>
    </source>
</evidence>
<dbReference type="Pfam" id="PF00359">
    <property type="entry name" value="PTS_EIIA_2"/>
    <property type="match status" value="1"/>
</dbReference>
<keyword evidence="21" id="KW-1185">Reference proteome</keyword>
<feature type="domain" description="PTS EIIA type-2" evidence="18">
    <location>
        <begin position="2"/>
        <end position="142"/>
    </location>
</feature>
<dbReference type="RefSeq" id="WP_190260429.1">
    <property type="nucleotide sequence ID" value="NZ_CP053923.1"/>
</dbReference>
<dbReference type="InterPro" id="IPR036618">
    <property type="entry name" value="PtsI_HPr-bd_sf"/>
</dbReference>
<dbReference type="InterPro" id="IPR035895">
    <property type="entry name" value="HPr-like_sf"/>
</dbReference>
<dbReference type="Gene3D" id="3.30.1340.10">
    <property type="entry name" value="HPr-like"/>
    <property type="match status" value="1"/>
</dbReference>
<dbReference type="PROSITE" id="PS00370">
    <property type="entry name" value="PEP_ENZYMES_PHOS_SITE"/>
    <property type="match status" value="1"/>
</dbReference>
<dbReference type="PANTHER" id="PTHR46244">
    <property type="entry name" value="PHOSPHOENOLPYRUVATE-PROTEIN PHOSPHOTRANSFERASE"/>
    <property type="match status" value="1"/>
</dbReference>
<keyword evidence="20" id="KW-0670">Pyruvate</keyword>
<dbReference type="CDD" id="cd00211">
    <property type="entry name" value="PTS_IIA_fru"/>
    <property type="match status" value="1"/>
</dbReference>
<dbReference type="GO" id="GO:0008965">
    <property type="term" value="F:phosphoenolpyruvate-protein phosphotransferase activity"/>
    <property type="evidence" value="ECO:0007669"/>
    <property type="project" value="UniProtKB-EC"/>
</dbReference>
<keyword evidence="12 20" id="KW-0808">Transferase</keyword>
<dbReference type="InterPro" id="IPR001020">
    <property type="entry name" value="PTS_HPr_His_P_site"/>
</dbReference>
<dbReference type="InterPro" id="IPR016152">
    <property type="entry name" value="PTrfase/Anion_transptr"/>
</dbReference>
<proteinExistence type="inferred from homology"/>
<sequence>MLALDAKAVRVGSNPHTKAEAIRQVGELLVEAGHIDPGYVASMLAREKIANTFLGNGIAIPHGIPKDRELIRKTGVAVLQVPLGVEWNPGEMVHLVVGIAAKSDEHLEILANLTDVLGEPEEAAQLAKTTDAGRIAARLSGSAASAAAAASAPAAVVEELGDGFDVTIDNPHGLHARPATAFVNLAKSFQATVRVRHGDKVADGKSLISLLKLGAEKGAKLRVTADGADAAKALATLKAAIEKGLEDEAQAAADAALPIVDARQTIRYEARTVAAISASPGLAIGPIRQFVRAKIVVEATARDAAAELKKLDRAIESAKRQLEELFDEVWKKSGPAKAGIFKAHAEFLEDPEMLDAARSLIREGRSAGWAWQHVYEERAGILASMKDAVLAARASDLRDAGRRVLKLLAETIEDEPQLPDQPVILVADDLTPSDTARLDPKFALGLCTAGGGPTSHTSIIARSLDIPAVVSAGDSVLNLADGTLAILDGNGGLLVIEPTEADTAQARQALVDHQTQRDAERKACYKPAIMTDGARIEVVANISDVAEAAAAVEAGGEGVGLLRTEFLFLQRDSAPTEDEQFETYAAMTKALNGLPIIIRTLDIGGDKEVPYLQMPAEMNPFLGERGIRLCFARKDLFRTQLRAIFRAAATGPVRIMYPMIATFEELQKAKEITEEVRNSLGADPVEIGMMIEVPSSAVMADVFAPEVDFFSIGTNDLTQYVLAMDRLHPQLAKQADGLHPAVLRMIDQTVRAADAAGKWVGACGGIAGDPLGVVLLSGLGVHELSVSIPSIAAVKAQIRGLSREKTRALAQRALACRTAAEVRALA</sequence>
<dbReference type="EMBL" id="CP053923">
    <property type="protein sequence ID" value="QNT69918.1"/>
    <property type="molecule type" value="Genomic_DNA"/>
</dbReference>
<dbReference type="PROSITE" id="PS00589">
    <property type="entry name" value="PTS_HPR_SER"/>
    <property type="match status" value="1"/>
</dbReference>
<keyword evidence="13" id="KW-0598">Phosphotransferase system</keyword>
<dbReference type="KEGG" id="dvn:HQ394_12020"/>
<feature type="coiled-coil region" evidence="17">
    <location>
        <begin position="301"/>
        <end position="328"/>
    </location>
</feature>
<evidence type="ECO:0000256" key="2">
    <source>
        <dbReference type="ARBA" id="ARBA00001946"/>
    </source>
</evidence>
<evidence type="ECO:0000256" key="4">
    <source>
        <dbReference type="ARBA" id="ARBA00004496"/>
    </source>
</evidence>
<evidence type="ECO:0000259" key="18">
    <source>
        <dbReference type="PROSITE" id="PS51094"/>
    </source>
</evidence>
<keyword evidence="9" id="KW-0963">Cytoplasm</keyword>
<evidence type="ECO:0000259" key="19">
    <source>
        <dbReference type="PROSITE" id="PS51350"/>
    </source>
</evidence>
<dbReference type="Gene3D" id="1.10.274.10">
    <property type="entry name" value="PtsI, HPr-binding domain"/>
    <property type="match status" value="1"/>
</dbReference>
<keyword evidence="8" id="KW-0813">Transport</keyword>
<dbReference type="PANTHER" id="PTHR46244:SF6">
    <property type="entry name" value="PHOSPHOENOLPYRUVATE-PROTEIN PHOSPHOTRANSFERASE"/>
    <property type="match status" value="1"/>
</dbReference>
<protein>
    <recommendedName>
        <fullName evidence="7">Multiphosphoryl transfer protein</fullName>
        <ecNumber evidence="6">2.7.3.9</ecNumber>
    </recommendedName>
</protein>
<dbReference type="InterPro" id="IPR006318">
    <property type="entry name" value="PTS_EI-like"/>
</dbReference>
<dbReference type="CDD" id="cd00367">
    <property type="entry name" value="PTS-HPr_like"/>
    <property type="match status" value="1"/>
</dbReference>
<dbReference type="InterPro" id="IPR050499">
    <property type="entry name" value="PEP-utilizing_PTS_enzyme"/>
</dbReference>
<dbReference type="InterPro" id="IPR023151">
    <property type="entry name" value="PEP_util_CS"/>
</dbReference>
<evidence type="ECO:0000256" key="10">
    <source>
        <dbReference type="ARBA" id="ARBA00022553"/>
    </source>
</evidence>
<dbReference type="Gene3D" id="3.20.20.60">
    <property type="entry name" value="Phosphoenolpyruvate-binding domains"/>
    <property type="match status" value="1"/>
</dbReference>
<dbReference type="PROSITE" id="PS00369">
    <property type="entry name" value="PTS_HPR_HIS"/>
    <property type="match status" value="1"/>
</dbReference>
<dbReference type="Proteomes" id="UP000516369">
    <property type="component" value="Chromosome"/>
</dbReference>